<sequence length="293" mass="30685">MRHTNVLISLCLVALVALAGCSAISGPQSGDDATTAQPYQTPLNGSQVDQQHVETIRDAGSFTYRTETNASYASGQSASRLTTIRADLDTGAYSLRLLQGAQDSQVYEGPNGTAYTRITTGNRTAYAQGALRSVNASGYVSPGVASLTDRANFTYNGTTQFDGSTLHTYVAHPTTLPIANTSAFGNASEANVTVRLGITSDGLVKHQQFHVATDQATLDSTRTYTEVGSTDPTPAWLSQAEQRFANETSTTTPNANESATTTTTSTTSTSNETTTSTSNETTTSTTTTANASA</sequence>
<keyword evidence="3" id="KW-1185">Reference proteome</keyword>
<feature type="compositionally biased region" description="Low complexity" evidence="1">
    <location>
        <begin position="245"/>
        <end position="293"/>
    </location>
</feature>
<name>A0AAV3S811_9EURY</name>
<organism evidence="2 3">
    <name type="scientific">Halarchaeum salinum</name>
    <dbReference type="NCBI Taxonomy" id="489912"/>
    <lineage>
        <taxon>Archaea</taxon>
        <taxon>Methanobacteriati</taxon>
        <taxon>Methanobacteriota</taxon>
        <taxon>Stenosarchaea group</taxon>
        <taxon>Halobacteria</taxon>
        <taxon>Halobacteriales</taxon>
        <taxon>Halobacteriaceae</taxon>
    </lineage>
</organism>
<gene>
    <name evidence="2" type="ORF">GCM10009066_12310</name>
</gene>
<evidence type="ECO:0008006" key="4">
    <source>
        <dbReference type="Google" id="ProtNLM"/>
    </source>
</evidence>
<dbReference type="RefSeq" id="WP_211311227.1">
    <property type="nucleotide sequence ID" value="NZ_BAAABL010000042.1"/>
</dbReference>
<proteinExistence type="predicted"/>
<accession>A0AAV3S811</accession>
<protein>
    <recommendedName>
        <fullName evidence="4">Lipoprotein</fullName>
    </recommendedName>
</protein>
<evidence type="ECO:0000313" key="2">
    <source>
        <dbReference type="EMBL" id="GAA0299676.1"/>
    </source>
</evidence>
<feature type="region of interest" description="Disordered" evidence="1">
    <location>
        <begin position="244"/>
        <end position="293"/>
    </location>
</feature>
<dbReference type="Proteomes" id="UP001500837">
    <property type="component" value="Unassembled WGS sequence"/>
</dbReference>
<evidence type="ECO:0000313" key="3">
    <source>
        <dbReference type="Proteomes" id="UP001500837"/>
    </source>
</evidence>
<reference evidence="2 3" key="1">
    <citation type="journal article" date="2019" name="Int. J. Syst. Evol. Microbiol.">
        <title>The Global Catalogue of Microorganisms (GCM) 10K type strain sequencing project: providing services to taxonomists for standard genome sequencing and annotation.</title>
        <authorList>
            <consortium name="The Broad Institute Genomics Platform"/>
            <consortium name="The Broad Institute Genome Sequencing Center for Infectious Disease"/>
            <person name="Wu L."/>
            <person name="Ma J."/>
        </authorList>
    </citation>
    <scope>NUCLEOTIDE SEQUENCE [LARGE SCALE GENOMIC DNA]</scope>
    <source>
        <strain evidence="2 3">JCM 16330</strain>
    </source>
</reference>
<evidence type="ECO:0000256" key="1">
    <source>
        <dbReference type="SAM" id="MobiDB-lite"/>
    </source>
</evidence>
<dbReference type="AlphaFoldDB" id="A0AAV3S811"/>
<dbReference type="InterPro" id="IPR055959">
    <property type="entry name" value="DUF7537"/>
</dbReference>
<dbReference type="EMBL" id="BAAABL010000042">
    <property type="protein sequence ID" value="GAA0299676.1"/>
    <property type="molecule type" value="Genomic_DNA"/>
</dbReference>
<dbReference type="PROSITE" id="PS51257">
    <property type="entry name" value="PROKAR_LIPOPROTEIN"/>
    <property type="match status" value="1"/>
</dbReference>
<comment type="caution">
    <text evidence="2">The sequence shown here is derived from an EMBL/GenBank/DDBJ whole genome shotgun (WGS) entry which is preliminary data.</text>
</comment>
<feature type="region of interest" description="Disordered" evidence="1">
    <location>
        <begin position="27"/>
        <end position="48"/>
    </location>
</feature>
<dbReference type="Pfam" id="PF24381">
    <property type="entry name" value="DUF7537"/>
    <property type="match status" value="1"/>
</dbReference>